<dbReference type="InterPro" id="IPR001087">
    <property type="entry name" value="GDSL"/>
</dbReference>
<evidence type="ECO:0008006" key="5">
    <source>
        <dbReference type="Google" id="ProtNLM"/>
    </source>
</evidence>
<evidence type="ECO:0000313" key="3">
    <source>
        <dbReference type="EMBL" id="KAL3518001.1"/>
    </source>
</evidence>
<dbReference type="EMBL" id="JBJUIK010000009">
    <property type="protein sequence ID" value="KAL3518001.1"/>
    <property type="molecule type" value="Genomic_DNA"/>
</dbReference>
<name>A0ABD2ZEX7_9GENT</name>
<dbReference type="Pfam" id="PF00657">
    <property type="entry name" value="Lipase_GDSL"/>
    <property type="match status" value="1"/>
</dbReference>
<dbReference type="PANTHER" id="PTHR45642:SF120">
    <property type="entry name" value="GDSL-LIKE LIPASE_ACYLHYDROLASE"/>
    <property type="match status" value="1"/>
</dbReference>
<dbReference type="InterPro" id="IPR036514">
    <property type="entry name" value="SGNH_hydro_sf"/>
</dbReference>
<comment type="caution">
    <text evidence="3">The sequence shown here is derived from an EMBL/GenBank/DDBJ whole genome shotgun (WGS) entry which is preliminary data.</text>
</comment>
<protein>
    <recommendedName>
        <fullName evidence="5">GDSL esterase/lipase</fullName>
    </recommendedName>
</protein>
<dbReference type="InterPro" id="IPR035669">
    <property type="entry name" value="SGNH_plant_lipase-like"/>
</dbReference>
<dbReference type="PANTHER" id="PTHR45642">
    <property type="entry name" value="GDSL ESTERASE/LIPASE EXL3"/>
    <property type="match status" value="1"/>
</dbReference>
<keyword evidence="2" id="KW-0732">Signal</keyword>
<evidence type="ECO:0000313" key="4">
    <source>
        <dbReference type="Proteomes" id="UP001630127"/>
    </source>
</evidence>
<feature type="chain" id="PRO_5044806463" description="GDSL esterase/lipase" evidence="2">
    <location>
        <begin position="21"/>
        <end position="356"/>
    </location>
</feature>
<dbReference type="AlphaFoldDB" id="A0ABD2ZEX7"/>
<gene>
    <name evidence="3" type="ORF">ACH5RR_020590</name>
</gene>
<evidence type="ECO:0000256" key="2">
    <source>
        <dbReference type="SAM" id="SignalP"/>
    </source>
</evidence>
<feature type="signal peptide" evidence="2">
    <location>
        <begin position="1"/>
        <end position="20"/>
    </location>
</feature>
<keyword evidence="4" id="KW-1185">Reference proteome</keyword>
<dbReference type="Proteomes" id="UP001630127">
    <property type="component" value="Unassembled WGS sequence"/>
</dbReference>
<accession>A0ABD2ZEX7</accession>
<organism evidence="3 4">
    <name type="scientific">Cinchona calisaya</name>
    <dbReference type="NCBI Taxonomy" id="153742"/>
    <lineage>
        <taxon>Eukaryota</taxon>
        <taxon>Viridiplantae</taxon>
        <taxon>Streptophyta</taxon>
        <taxon>Embryophyta</taxon>
        <taxon>Tracheophyta</taxon>
        <taxon>Spermatophyta</taxon>
        <taxon>Magnoliopsida</taxon>
        <taxon>eudicotyledons</taxon>
        <taxon>Gunneridae</taxon>
        <taxon>Pentapetalae</taxon>
        <taxon>asterids</taxon>
        <taxon>lamiids</taxon>
        <taxon>Gentianales</taxon>
        <taxon>Rubiaceae</taxon>
        <taxon>Cinchonoideae</taxon>
        <taxon>Cinchoneae</taxon>
        <taxon>Cinchona</taxon>
    </lineage>
</organism>
<proteinExistence type="inferred from homology"/>
<reference evidence="3 4" key="1">
    <citation type="submission" date="2024-11" db="EMBL/GenBank/DDBJ databases">
        <title>A near-complete genome assembly of Cinchona calisaya.</title>
        <authorList>
            <person name="Lian D.C."/>
            <person name="Zhao X.W."/>
            <person name="Wei L."/>
        </authorList>
    </citation>
    <scope>NUCLEOTIDE SEQUENCE [LARGE SCALE GENOMIC DNA]</scope>
    <source>
        <tissue evidence="3">Nenye</tissue>
    </source>
</reference>
<dbReference type="CDD" id="cd01837">
    <property type="entry name" value="SGNH_plant_lipase_like"/>
    <property type="match status" value="1"/>
</dbReference>
<dbReference type="InterPro" id="IPR050592">
    <property type="entry name" value="GDSL_lipolytic_enzyme"/>
</dbReference>
<comment type="similarity">
    <text evidence="1">Belongs to the 'GDSL' lipolytic enzyme family.</text>
</comment>
<evidence type="ECO:0000256" key="1">
    <source>
        <dbReference type="ARBA" id="ARBA00008668"/>
    </source>
</evidence>
<dbReference type="Gene3D" id="3.40.50.1110">
    <property type="entry name" value="SGNH hydrolase"/>
    <property type="match status" value="1"/>
</dbReference>
<sequence>MAPSRLFFTILVQFCTTAFSICHNRTARFPAIFTFGDSFVDSGNNNFLLTLLKANHPPYGQSFPGKIATGRFSDGKLFTDFVASSLGIKDIIPPFLQPNLSANELRSGVSFASGGSGYDDLTTILDNVISVSKQVEHFKDYVVKLNKAVGEVAAKNIVKASLVVVAAGTSDLLINFYGAPTRQIHYGLTGYQDFLQRKTQDFIKALYAQGIRKIMIAGLPPIGCLPIQIATKLKFDLTCVDEENSEAQSYNQKLISLLSRIEPTLPGIKLVHADIYAPIIDMIVYPAKYGLSITNRGCCGVGLVETAFLCKSFSPVCPNPAHFLFWDSVNPTEVAHWNVAQFLKVHALPQFSWRKK</sequence>